<comment type="caution">
    <text evidence="4">The sequence shown here is derived from an EMBL/GenBank/DDBJ whole genome shotgun (WGS) entry which is preliminary data.</text>
</comment>
<evidence type="ECO:0000256" key="2">
    <source>
        <dbReference type="ARBA" id="ARBA00039575"/>
    </source>
</evidence>
<gene>
    <name evidence="4" type="ORF">RV00_GL002109</name>
</gene>
<name>A0A1L8SVF0_9ENTE</name>
<dbReference type="InterPro" id="IPR005531">
    <property type="entry name" value="Asp23"/>
</dbReference>
<dbReference type="OrthoDB" id="9808942at2"/>
<dbReference type="Proteomes" id="UP000183700">
    <property type="component" value="Unassembled WGS sequence"/>
</dbReference>
<evidence type="ECO:0000313" key="5">
    <source>
        <dbReference type="Proteomes" id="UP000183700"/>
    </source>
</evidence>
<feature type="compositionally biased region" description="Basic and acidic residues" evidence="3">
    <location>
        <begin position="211"/>
        <end position="222"/>
    </location>
</feature>
<evidence type="ECO:0000313" key="4">
    <source>
        <dbReference type="EMBL" id="OJG35965.1"/>
    </source>
</evidence>
<accession>A0A1L8SVF0</accession>
<organism evidence="4 5">
    <name type="scientific">Enterococcus devriesei</name>
    <dbReference type="NCBI Taxonomy" id="319970"/>
    <lineage>
        <taxon>Bacteria</taxon>
        <taxon>Bacillati</taxon>
        <taxon>Bacillota</taxon>
        <taxon>Bacilli</taxon>
        <taxon>Lactobacillales</taxon>
        <taxon>Enterococcaceae</taxon>
        <taxon>Enterococcus</taxon>
    </lineage>
</organism>
<evidence type="ECO:0000256" key="1">
    <source>
        <dbReference type="ARBA" id="ARBA00005721"/>
    </source>
</evidence>
<reference evidence="4 5" key="1">
    <citation type="submission" date="2014-12" db="EMBL/GenBank/DDBJ databases">
        <title>Draft genome sequences of 29 type strains of Enterococci.</title>
        <authorList>
            <person name="Zhong Z."/>
            <person name="Sun Z."/>
            <person name="Liu W."/>
            <person name="Zhang W."/>
            <person name="Zhang H."/>
        </authorList>
    </citation>
    <scope>NUCLEOTIDE SEQUENCE [LARGE SCALE GENOMIC DNA]</scope>
    <source>
        <strain evidence="4 5">DSM 22802</strain>
    </source>
</reference>
<sequence>MENNNDKNKMTKNAPVSAHPDPVMPNAEEKMQADHQHDASKSVHDGKQEMKTNPHSNEENTDGEVTYDDKVIQKIIGIALEDVDGLLTIDGGFFSNTAEKLVNTDNETAGIETEVGKKQVAVDMKVVVEYGKDIEKIFSQIKQIASKEVATMTHLDVIEVNVKVTDITTKEQFEKDSETVQDKVTDAAKTTGEFASEQTDKAKAAINNQADKMKDDSKPEVQ</sequence>
<dbReference type="PANTHER" id="PTHR34297:SF3">
    <property type="entry name" value="ALKALINE SHOCK PROTEIN 23"/>
    <property type="match status" value="1"/>
</dbReference>
<dbReference type="RefSeq" id="WP_071861928.1">
    <property type="nucleotide sequence ID" value="NZ_JBHLVS010000013.1"/>
</dbReference>
<evidence type="ECO:0000256" key="3">
    <source>
        <dbReference type="SAM" id="MobiDB-lite"/>
    </source>
</evidence>
<protein>
    <recommendedName>
        <fullName evidence="2">Stress response regulator gls24 homolog</fullName>
    </recommendedName>
</protein>
<feature type="region of interest" description="Disordered" evidence="3">
    <location>
        <begin position="1"/>
        <end position="65"/>
    </location>
</feature>
<comment type="similarity">
    <text evidence="1">Belongs to the asp23 family.</text>
</comment>
<feature type="compositionally biased region" description="Basic and acidic residues" evidence="3">
    <location>
        <begin position="27"/>
        <end position="58"/>
    </location>
</feature>
<proteinExistence type="inferred from homology"/>
<dbReference type="PANTHER" id="PTHR34297">
    <property type="entry name" value="HYPOTHETICAL CYTOSOLIC PROTEIN-RELATED"/>
    <property type="match status" value="1"/>
</dbReference>
<dbReference type="AlphaFoldDB" id="A0A1L8SVF0"/>
<dbReference type="EMBL" id="JXKM01000004">
    <property type="protein sequence ID" value="OJG35965.1"/>
    <property type="molecule type" value="Genomic_DNA"/>
</dbReference>
<feature type="region of interest" description="Disordered" evidence="3">
    <location>
        <begin position="191"/>
        <end position="222"/>
    </location>
</feature>
<keyword evidence="5" id="KW-1185">Reference proteome</keyword>
<dbReference type="STRING" id="319970.RV00_GL002109"/>
<dbReference type="Pfam" id="PF03780">
    <property type="entry name" value="Asp23"/>
    <property type="match status" value="1"/>
</dbReference>